<comment type="similarity">
    <text evidence="17">Belongs to the NnrD/CARKD family.</text>
</comment>
<dbReference type="Pfam" id="PF01256">
    <property type="entry name" value="Carb_kinase"/>
    <property type="match status" value="1"/>
</dbReference>
<evidence type="ECO:0000256" key="3">
    <source>
        <dbReference type="ARBA" id="ARBA00006001"/>
    </source>
</evidence>
<dbReference type="HAMAP" id="MF_01965">
    <property type="entry name" value="NADHX_dehydratase"/>
    <property type="match status" value="1"/>
</dbReference>
<dbReference type="GO" id="GO:0110051">
    <property type="term" value="P:metabolite repair"/>
    <property type="evidence" value="ECO:0007669"/>
    <property type="project" value="TreeGrafter"/>
</dbReference>
<reference evidence="23 24" key="1">
    <citation type="submission" date="2017-08" db="EMBL/GenBank/DDBJ databases">
        <title>Burning lignite coal seam in the remote Altai Mountains harbors a hydrogen-driven thermophilic microbial community.</title>
        <authorList>
            <person name="Kadnikov V.V."/>
            <person name="Mardanov A.V."/>
            <person name="Ivasenko D."/>
            <person name="Beletsky A.V."/>
            <person name="Karnachuk O.V."/>
            <person name="Ravin N.V."/>
        </authorList>
    </citation>
    <scope>NUCLEOTIDE SEQUENCE [LARGE SCALE GENOMIC DNA]</scope>
    <source>
        <strain evidence="23">AL31</strain>
    </source>
</reference>
<dbReference type="InterPro" id="IPR030677">
    <property type="entry name" value="Nnr"/>
</dbReference>
<feature type="binding site" evidence="18">
    <location>
        <position position="96"/>
    </location>
    <ligand>
        <name>K(+)</name>
        <dbReference type="ChEBI" id="CHEBI:29103"/>
    </ligand>
</feature>
<evidence type="ECO:0000256" key="7">
    <source>
        <dbReference type="ARBA" id="ARBA00022840"/>
    </source>
</evidence>
<feature type="binding site" evidence="17">
    <location>
        <position position="496"/>
    </location>
    <ligand>
        <name>AMP</name>
        <dbReference type="ChEBI" id="CHEBI:456215"/>
    </ligand>
</feature>
<dbReference type="EC" id="4.2.1.136" evidence="19"/>
<evidence type="ECO:0000256" key="8">
    <source>
        <dbReference type="ARBA" id="ARBA00022857"/>
    </source>
</evidence>
<comment type="caution">
    <text evidence="17">Lacks conserved residue(s) required for the propagation of feature annotation.</text>
</comment>
<dbReference type="GO" id="GO:0052856">
    <property type="term" value="F:NAD(P)HX epimerase activity"/>
    <property type="evidence" value="ECO:0007669"/>
    <property type="project" value="UniProtKB-UniRule"/>
</dbReference>
<dbReference type="NCBIfam" id="TIGR00196">
    <property type="entry name" value="yjeF_cterm"/>
    <property type="match status" value="1"/>
</dbReference>
<dbReference type="Gene3D" id="3.40.1190.20">
    <property type="match status" value="1"/>
</dbReference>
<keyword evidence="7 17" id="KW-0067">ATP-binding</keyword>
<dbReference type="GO" id="GO:0046872">
    <property type="term" value="F:metal ion binding"/>
    <property type="evidence" value="ECO:0007669"/>
    <property type="project" value="UniProtKB-UniRule"/>
</dbReference>
<gene>
    <name evidence="17" type="primary">nnrD</name>
    <name evidence="18" type="synonym">nnrE</name>
    <name evidence="23" type="ORF">BLITH_1564</name>
</gene>
<keyword evidence="10 17" id="KW-0520">NAD</keyword>
<dbReference type="NCBIfam" id="TIGR00197">
    <property type="entry name" value="yjeF_nterm"/>
    <property type="match status" value="1"/>
</dbReference>
<dbReference type="SUPFAM" id="SSF64153">
    <property type="entry name" value="YjeF N-terminal domain-like"/>
    <property type="match status" value="1"/>
</dbReference>
<dbReference type="CDD" id="cd01171">
    <property type="entry name" value="YXKO-related"/>
    <property type="match status" value="1"/>
</dbReference>
<keyword evidence="6 17" id="KW-0547">Nucleotide-binding</keyword>
<dbReference type="PIRSF" id="PIRSF017184">
    <property type="entry name" value="Nnr"/>
    <property type="match status" value="1"/>
</dbReference>
<evidence type="ECO:0000259" key="22">
    <source>
        <dbReference type="PROSITE" id="PS51385"/>
    </source>
</evidence>
<comment type="catalytic activity">
    <reaction evidence="15 17 19">
        <text>(6S)-NADHX + ADP = AMP + phosphate + NADH + H(+)</text>
        <dbReference type="Rhea" id="RHEA:32223"/>
        <dbReference type="ChEBI" id="CHEBI:15378"/>
        <dbReference type="ChEBI" id="CHEBI:43474"/>
        <dbReference type="ChEBI" id="CHEBI:57945"/>
        <dbReference type="ChEBI" id="CHEBI:64074"/>
        <dbReference type="ChEBI" id="CHEBI:456215"/>
        <dbReference type="ChEBI" id="CHEBI:456216"/>
        <dbReference type="EC" id="4.2.1.136"/>
    </reaction>
</comment>
<dbReference type="Pfam" id="PF03853">
    <property type="entry name" value="YjeF_N"/>
    <property type="match status" value="1"/>
</dbReference>
<dbReference type="GO" id="GO:0005524">
    <property type="term" value="F:ATP binding"/>
    <property type="evidence" value="ECO:0007669"/>
    <property type="project" value="UniProtKB-UniRule"/>
</dbReference>
<evidence type="ECO:0000256" key="15">
    <source>
        <dbReference type="ARBA" id="ARBA00048238"/>
    </source>
</evidence>
<dbReference type="Proteomes" id="UP000244016">
    <property type="component" value="Unassembled WGS sequence"/>
</dbReference>
<dbReference type="GO" id="GO:0052855">
    <property type="term" value="F:ADP-dependent NAD(P)H-hydrate dehydratase activity"/>
    <property type="evidence" value="ECO:0007669"/>
    <property type="project" value="UniProtKB-UniRule"/>
</dbReference>
<protein>
    <recommendedName>
        <fullName evidence="19">Bifunctional NAD(P)H-hydrate repair enzyme</fullName>
    </recommendedName>
    <alternativeName>
        <fullName evidence="19">Nicotinamide nucleotide repair protein</fullName>
    </alternativeName>
    <domain>
        <recommendedName>
            <fullName evidence="19">ADP-dependent (S)-NAD(P)H-hydrate dehydratase</fullName>
            <ecNumber evidence="19">4.2.1.136</ecNumber>
        </recommendedName>
        <alternativeName>
            <fullName evidence="19">ADP-dependent NAD(P)HX dehydratase</fullName>
        </alternativeName>
    </domain>
    <domain>
        <recommendedName>
            <fullName evidence="19">NAD(P)H-hydrate epimerase</fullName>
            <ecNumber evidence="19">5.1.99.6</ecNumber>
        </recommendedName>
    </domain>
</protein>
<dbReference type="AlphaFoldDB" id="A0A2T5G5N2"/>
<evidence type="ECO:0000256" key="13">
    <source>
        <dbReference type="ARBA" id="ARBA00023268"/>
    </source>
</evidence>
<feature type="domain" description="YjeF C-terminal" evidence="21">
    <location>
        <begin position="254"/>
        <end position="566"/>
    </location>
</feature>
<comment type="similarity">
    <text evidence="18">Belongs to the NnrE/AIBP family.</text>
</comment>
<dbReference type="InterPro" id="IPR029056">
    <property type="entry name" value="Ribokinase-like"/>
</dbReference>
<comment type="function">
    <text evidence="14 19">Bifunctional enzyme that catalyzes the epimerization of the S- and R-forms of NAD(P)HX and the dehydration of the S-form of NAD(P)HX at the expense of ADP, which is converted to AMP. This allows the repair of both epimers of NAD(P)HX, a damaged form of NAD(P)H that is a result of enzymatic or heat-dependent hydration.</text>
</comment>
<keyword evidence="8 17" id="KW-0521">NADP</keyword>
<dbReference type="GO" id="GO:0046496">
    <property type="term" value="P:nicotinamide nucleotide metabolic process"/>
    <property type="evidence" value="ECO:0007669"/>
    <property type="project" value="UniProtKB-UniRule"/>
</dbReference>
<keyword evidence="13" id="KW-0511">Multifunctional enzyme</keyword>
<comment type="similarity">
    <text evidence="4 19">In the C-terminal section; belongs to the NnrD/CARKD family.</text>
</comment>
<comment type="cofactor">
    <cofactor evidence="18 19">
        <name>K(+)</name>
        <dbReference type="ChEBI" id="CHEBI:29103"/>
    </cofactor>
    <text evidence="18 19">Binds 1 potassium ion per subunit.</text>
</comment>
<evidence type="ECO:0000256" key="9">
    <source>
        <dbReference type="ARBA" id="ARBA00022958"/>
    </source>
</evidence>
<evidence type="ECO:0000256" key="19">
    <source>
        <dbReference type="PIRNR" id="PIRNR017184"/>
    </source>
</evidence>
<proteinExistence type="inferred from homology"/>
<evidence type="ECO:0000256" key="18">
    <source>
        <dbReference type="HAMAP-Rule" id="MF_01966"/>
    </source>
</evidence>
<feature type="region of interest" description="Disordered" evidence="20">
    <location>
        <begin position="1"/>
        <end position="30"/>
    </location>
</feature>
<comment type="subunit">
    <text evidence="17">Homotetramer.</text>
</comment>
<feature type="domain" description="YjeF N-terminal" evidence="22">
    <location>
        <begin position="48"/>
        <end position="253"/>
    </location>
</feature>
<evidence type="ECO:0000256" key="1">
    <source>
        <dbReference type="ARBA" id="ARBA00000013"/>
    </source>
</evidence>
<feature type="binding site" evidence="18">
    <location>
        <position position="171"/>
    </location>
    <ligand>
        <name>K(+)</name>
        <dbReference type="ChEBI" id="CHEBI:29103"/>
    </ligand>
</feature>
<dbReference type="SUPFAM" id="SSF53613">
    <property type="entry name" value="Ribokinase-like"/>
    <property type="match status" value="1"/>
</dbReference>
<dbReference type="Gene3D" id="3.40.50.10260">
    <property type="entry name" value="YjeF N-terminal domain"/>
    <property type="match status" value="1"/>
</dbReference>
<evidence type="ECO:0000313" key="23">
    <source>
        <dbReference type="EMBL" id="PTQ51487.1"/>
    </source>
</evidence>
<feature type="binding site" evidence="18">
    <location>
        <position position="210"/>
    </location>
    <ligand>
        <name>K(+)</name>
        <dbReference type="ChEBI" id="CHEBI:29103"/>
    </ligand>
</feature>
<dbReference type="HAMAP" id="MF_01966">
    <property type="entry name" value="NADHX_epimerase"/>
    <property type="match status" value="1"/>
</dbReference>
<dbReference type="InterPro" id="IPR017953">
    <property type="entry name" value="Carbohydrate_kinase_pred_CS"/>
</dbReference>
<evidence type="ECO:0000259" key="21">
    <source>
        <dbReference type="PROSITE" id="PS51383"/>
    </source>
</evidence>
<feature type="binding site" evidence="18">
    <location>
        <position position="207"/>
    </location>
    <ligand>
        <name>(6S)-NADPHX</name>
        <dbReference type="ChEBI" id="CHEBI:64076"/>
    </ligand>
</feature>
<evidence type="ECO:0000256" key="20">
    <source>
        <dbReference type="SAM" id="MobiDB-lite"/>
    </source>
</evidence>
<evidence type="ECO:0000256" key="2">
    <source>
        <dbReference type="ARBA" id="ARBA00000909"/>
    </source>
</evidence>
<keyword evidence="9 18" id="KW-0630">Potassium</keyword>
<keyword evidence="12 17" id="KW-0456">Lyase</keyword>
<comment type="similarity">
    <text evidence="3 19">In the N-terminal section; belongs to the NnrE/AIBP family.</text>
</comment>
<dbReference type="PROSITE" id="PS51383">
    <property type="entry name" value="YJEF_C_3"/>
    <property type="match status" value="1"/>
</dbReference>
<evidence type="ECO:0000256" key="5">
    <source>
        <dbReference type="ARBA" id="ARBA00022723"/>
    </source>
</evidence>
<dbReference type="PANTHER" id="PTHR12592">
    <property type="entry name" value="ATP-DEPENDENT (S)-NAD(P)H-HYDRATE DEHYDRATASE FAMILY MEMBER"/>
    <property type="match status" value="1"/>
</dbReference>
<comment type="function">
    <text evidence="18">Catalyzes the epimerization of the S- and R-forms of NAD(P)HX, a damaged form of NAD(P)H that is a result of enzymatic or heat-dependent hydration. This is a prerequisite for the S-specific NAD(P)H-hydrate dehydratase to allow the repair of both epimers of NAD(P)HX.</text>
</comment>
<comment type="function">
    <text evidence="17">Catalyzes the dehydration of the S-form of NAD(P)HX at the expense of ADP, which is converted to AMP. Together with NAD(P)HX epimerase, which catalyzes the epimerization of the S- and R-forms, the enzyme allows the repair of both epimers of NAD(P)HX, a damaged form of NAD(P)H that is a result of enzymatic or heat-dependent hydration.</text>
</comment>
<comment type="catalytic activity">
    <reaction evidence="16 17 19">
        <text>(6S)-NADPHX + ADP = AMP + phosphate + NADPH + H(+)</text>
        <dbReference type="Rhea" id="RHEA:32235"/>
        <dbReference type="ChEBI" id="CHEBI:15378"/>
        <dbReference type="ChEBI" id="CHEBI:43474"/>
        <dbReference type="ChEBI" id="CHEBI:57783"/>
        <dbReference type="ChEBI" id="CHEBI:64076"/>
        <dbReference type="ChEBI" id="CHEBI:456215"/>
        <dbReference type="ChEBI" id="CHEBI:456216"/>
        <dbReference type="EC" id="4.2.1.136"/>
    </reaction>
</comment>
<dbReference type="InterPro" id="IPR004443">
    <property type="entry name" value="YjeF_N_dom"/>
</dbReference>
<evidence type="ECO:0000256" key="17">
    <source>
        <dbReference type="HAMAP-Rule" id="MF_01965"/>
    </source>
</evidence>
<organism evidence="23 24">
    <name type="scientific">Brockia lithotrophica</name>
    <dbReference type="NCBI Taxonomy" id="933949"/>
    <lineage>
        <taxon>Bacteria</taxon>
        <taxon>Bacillati</taxon>
        <taxon>Bacillota</taxon>
        <taxon>Bacilli</taxon>
        <taxon>Bacillales</taxon>
        <taxon>Bacillales Family X. Incertae Sedis</taxon>
        <taxon>Brockia</taxon>
    </lineage>
</organism>
<evidence type="ECO:0000256" key="12">
    <source>
        <dbReference type="ARBA" id="ARBA00023239"/>
    </source>
</evidence>
<evidence type="ECO:0000256" key="4">
    <source>
        <dbReference type="ARBA" id="ARBA00009524"/>
    </source>
</evidence>
<dbReference type="InterPro" id="IPR000631">
    <property type="entry name" value="CARKD"/>
</dbReference>
<feature type="binding site" evidence="17">
    <location>
        <position position="497"/>
    </location>
    <ligand>
        <name>(6S)-NADPHX</name>
        <dbReference type="ChEBI" id="CHEBI:64076"/>
    </ligand>
</feature>
<sequence length="570" mass="60983">MPGMMRAMASEKQVTPSDRSGGAWRKGEKEPPCDVCAAFRRPRSVSEVAEWDLNAKWFGVSPLVLMENAGAAVARAVRERRPEARRIAVFAGSGGNGGDGLVAARHLSAWAGVDVYLCAAPDRLRPEDARVNWELVRNSPFIRTRTCPRAEDVHELARLLDEREAYDVVIDALLGAGSRGVPREPIRSAIEVIRAQRRRGAFVVSVDLPSGHPETGRVEADLAVTFAWDKDEYQKEPFPRVVVPIGYPVDVAFRAGPADVQALVAHSWTRKGERGSVFVLGGSARYPGAPLLAARAAHLLTDLVTVSVFAEAPHSAVPHELIPLRLPGKMFTREHLPLLEEALRRAHAVVVGPGLGRHPETICALRRLWPLLAARGIPVVVDADALVAWSHPRLRREALPDAHLRPFPAVLTPHAGEFRRLAAFLGLVLPESKAEGEVGSTPDAPPLVAEACAVLELARKARAVVLRKGPVDVLASSDRWAYNTTGDPGLTTAGTGDVLAGLVGGFLARGAAQGLLPSGEGLAFRAAKAAAFVNGLAGEIAAGERGGPWYTAEDVLRSLPAALRRAAEFA</sequence>
<evidence type="ECO:0000256" key="6">
    <source>
        <dbReference type="ARBA" id="ARBA00022741"/>
    </source>
</evidence>
<accession>A0A2T5G5N2</accession>
<evidence type="ECO:0000256" key="10">
    <source>
        <dbReference type="ARBA" id="ARBA00023027"/>
    </source>
</evidence>
<evidence type="ECO:0000256" key="16">
    <source>
        <dbReference type="ARBA" id="ARBA00049209"/>
    </source>
</evidence>
<feature type="binding site" evidence="17">
    <location>
        <position position="289"/>
    </location>
    <ligand>
        <name>(6S)-NADPHX</name>
        <dbReference type="ChEBI" id="CHEBI:64076"/>
    </ligand>
</feature>
<comment type="catalytic activity">
    <reaction evidence="1 18 19">
        <text>(6R)-NADHX = (6S)-NADHX</text>
        <dbReference type="Rhea" id="RHEA:32215"/>
        <dbReference type="ChEBI" id="CHEBI:64074"/>
        <dbReference type="ChEBI" id="CHEBI:64075"/>
        <dbReference type="EC" id="5.1.99.6"/>
    </reaction>
</comment>
<dbReference type="EMBL" id="PEBW01000005">
    <property type="protein sequence ID" value="PTQ51487.1"/>
    <property type="molecule type" value="Genomic_DNA"/>
</dbReference>
<name>A0A2T5G5N2_9BACL</name>
<feature type="binding site" evidence="17">
    <location>
        <position position="354"/>
    </location>
    <ligand>
        <name>(6S)-NADPHX</name>
        <dbReference type="ChEBI" id="CHEBI:64076"/>
    </ligand>
</feature>
<keyword evidence="11 18" id="KW-0413">Isomerase</keyword>
<feature type="binding site" evidence="17">
    <location>
        <position position="414"/>
    </location>
    <ligand>
        <name>(6S)-NADPHX</name>
        <dbReference type="ChEBI" id="CHEBI:64076"/>
    </ligand>
</feature>
<feature type="binding site" evidence="18">
    <location>
        <begin position="95"/>
        <end position="99"/>
    </location>
    <ligand>
        <name>(6S)-NADPHX</name>
        <dbReference type="ChEBI" id="CHEBI:64076"/>
    </ligand>
</feature>
<keyword evidence="5 18" id="KW-0479">Metal-binding</keyword>
<comment type="catalytic activity">
    <reaction evidence="2 18 19">
        <text>(6R)-NADPHX = (6S)-NADPHX</text>
        <dbReference type="Rhea" id="RHEA:32227"/>
        <dbReference type="ChEBI" id="CHEBI:64076"/>
        <dbReference type="ChEBI" id="CHEBI:64077"/>
        <dbReference type="EC" id="5.1.99.6"/>
    </reaction>
</comment>
<dbReference type="EC" id="5.1.99.6" evidence="19"/>
<evidence type="ECO:0000256" key="14">
    <source>
        <dbReference type="ARBA" id="ARBA00025153"/>
    </source>
</evidence>
<dbReference type="PROSITE" id="PS51385">
    <property type="entry name" value="YJEF_N"/>
    <property type="match status" value="1"/>
</dbReference>
<dbReference type="PROSITE" id="PS01050">
    <property type="entry name" value="YJEF_C_2"/>
    <property type="match status" value="1"/>
</dbReference>
<comment type="cofactor">
    <cofactor evidence="17">
        <name>Mg(2+)</name>
        <dbReference type="ChEBI" id="CHEBI:18420"/>
    </cofactor>
</comment>
<evidence type="ECO:0000313" key="24">
    <source>
        <dbReference type="Proteomes" id="UP000244016"/>
    </source>
</evidence>
<comment type="caution">
    <text evidence="23">The sequence shown here is derived from an EMBL/GenBank/DDBJ whole genome shotgun (WGS) entry which is preliminary data.</text>
</comment>
<dbReference type="PANTHER" id="PTHR12592:SF0">
    <property type="entry name" value="ATP-DEPENDENT (S)-NAD(P)H-HYDRATE DEHYDRATASE"/>
    <property type="match status" value="1"/>
</dbReference>
<feature type="binding site" evidence="18">
    <location>
        <begin position="175"/>
        <end position="181"/>
    </location>
    <ligand>
        <name>(6S)-NADPHX</name>
        <dbReference type="ChEBI" id="CHEBI:64076"/>
    </ligand>
</feature>
<dbReference type="InterPro" id="IPR036652">
    <property type="entry name" value="YjeF_N_dom_sf"/>
</dbReference>
<evidence type="ECO:0000256" key="11">
    <source>
        <dbReference type="ARBA" id="ARBA00023235"/>
    </source>
</evidence>